<dbReference type="CDD" id="cd01561">
    <property type="entry name" value="CBS_like"/>
    <property type="match status" value="1"/>
</dbReference>
<dbReference type="Pfam" id="PF00291">
    <property type="entry name" value="PALP"/>
    <property type="match status" value="1"/>
</dbReference>
<comment type="cofactor">
    <cofactor evidence="1">
        <name>pyridoxal 5'-phosphate</name>
        <dbReference type="ChEBI" id="CHEBI:597326"/>
    </cofactor>
</comment>
<sequence length="326" mass="34849">MGNTPLLRLNTVTEDLPGEVWVKLDHYNIGGSSKDRIAVNIVRQAELSGELKPGDRIIDNGAGNTALGFALAGIAGGHPVTIVANPSLAKGKADLLTFLGVEILQGRADVPFDDAENWEAIAAHHADEDPSTWWSHQSATPDNPDAHYASTGPEIWHQTQGKVSTFIAAVATGGTVSGTGRYLKEQNPGVRVVASDFVEGPNYSTDLAEVIAGTKPLTEEKWAHNIDTTVIDSIEYRTRAEVIAFGWELARREGLVLGLTSVLSVAIALDLAAVAQPGEVIVAFSADHGRDYLAREYNAEWLRANGLAEIADRYDPAARPTEVLVG</sequence>
<dbReference type="PANTHER" id="PTHR10314">
    <property type="entry name" value="CYSTATHIONINE BETA-SYNTHASE"/>
    <property type="match status" value="1"/>
</dbReference>
<evidence type="ECO:0000313" key="4">
    <source>
        <dbReference type="EMBL" id="NIH57205.1"/>
    </source>
</evidence>
<dbReference type="Proteomes" id="UP000749311">
    <property type="component" value="Unassembled WGS sequence"/>
</dbReference>
<accession>A0ABX0SGU6</accession>
<dbReference type="RefSeq" id="WP_167166715.1">
    <property type="nucleotide sequence ID" value="NZ_BAAAOO010000008.1"/>
</dbReference>
<reference evidence="4 5" key="1">
    <citation type="submission" date="2020-02" db="EMBL/GenBank/DDBJ databases">
        <title>Sequencing the genomes of 1000 actinobacteria strains.</title>
        <authorList>
            <person name="Klenk H.-P."/>
        </authorList>
    </citation>
    <scope>NUCLEOTIDE SEQUENCE [LARGE SCALE GENOMIC DNA]</scope>
    <source>
        <strain evidence="4 5">DSM 19609</strain>
    </source>
</reference>
<dbReference type="SUPFAM" id="SSF53686">
    <property type="entry name" value="Tryptophan synthase beta subunit-like PLP-dependent enzymes"/>
    <property type="match status" value="1"/>
</dbReference>
<comment type="caution">
    <text evidence="4">The sequence shown here is derived from an EMBL/GenBank/DDBJ whole genome shotgun (WGS) entry which is preliminary data.</text>
</comment>
<dbReference type="EMBL" id="JAAMOZ010000001">
    <property type="protein sequence ID" value="NIH57205.1"/>
    <property type="molecule type" value="Genomic_DNA"/>
</dbReference>
<evidence type="ECO:0000256" key="2">
    <source>
        <dbReference type="ARBA" id="ARBA00022898"/>
    </source>
</evidence>
<evidence type="ECO:0000313" key="5">
    <source>
        <dbReference type="Proteomes" id="UP000749311"/>
    </source>
</evidence>
<dbReference type="InterPro" id="IPR050214">
    <property type="entry name" value="Cys_Synth/Cystath_Beta-Synth"/>
</dbReference>
<dbReference type="InterPro" id="IPR036052">
    <property type="entry name" value="TrpB-like_PALP_sf"/>
</dbReference>
<evidence type="ECO:0000256" key="1">
    <source>
        <dbReference type="ARBA" id="ARBA00001933"/>
    </source>
</evidence>
<keyword evidence="2" id="KW-0663">Pyridoxal phosphate</keyword>
<feature type="domain" description="Tryptophan synthase beta chain-like PALP" evidence="3">
    <location>
        <begin position="2"/>
        <end position="283"/>
    </location>
</feature>
<dbReference type="InterPro" id="IPR001926">
    <property type="entry name" value="TrpB-like_PALP"/>
</dbReference>
<organism evidence="4 5">
    <name type="scientific">Brooklawnia cerclae</name>
    <dbReference type="NCBI Taxonomy" id="349934"/>
    <lineage>
        <taxon>Bacteria</taxon>
        <taxon>Bacillati</taxon>
        <taxon>Actinomycetota</taxon>
        <taxon>Actinomycetes</taxon>
        <taxon>Propionibacteriales</taxon>
        <taxon>Propionibacteriaceae</taxon>
        <taxon>Brooklawnia</taxon>
    </lineage>
</organism>
<proteinExistence type="predicted"/>
<keyword evidence="5" id="KW-1185">Reference proteome</keyword>
<evidence type="ECO:0000259" key="3">
    <source>
        <dbReference type="Pfam" id="PF00291"/>
    </source>
</evidence>
<name>A0ABX0SGU6_9ACTN</name>
<gene>
    <name evidence="4" type="ORF">FB473_001850</name>
</gene>
<protein>
    <submittedName>
        <fullName evidence="4">Cysteine synthase</fullName>
    </submittedName>
</protein>
<dbReference type="Gene3D" id="3.40.50.1100">
    <property type="match status" value="2"/>
</dbReference>